<reference evidence="2" key="1">
    <citation type="journal article" date="2013" name="Genetics">
        <title>The draft genome and transcriptome of Panagrellus redivivus are shaped by the harsh demands of a free-living lifestyle.</title>
        <authorList>
            <person name="Srinivasan J."/>
            <person name="Dillman A.R."/>
            <person name="Macchietto M.G."/>
            <person name="Heikkinen L."/>
            <person name="Lakso M."/>
            <person name="Fracchia K.M."/>
            <person name="Antoshechkin I."/>
            <person name="Mortazavi A."/>
            <person name="Wong G."/>
            <person name="Sternberg P.W."/>
        </authorList>
    </citation>
    <scope>NUCLEOTIDE SEQUENCE [LARGE SCALE GENOMIC DNA]</scope>
    <source>
        <strain evidence="2">MT8872</strain>
    </source>
</reference>
<evidence type="ECO:0000313" key="3">
    <source>
        <dbReference type="WBParaSite" id="Pan_g3850.t1"/>
    </source>
</evidence>
<feature type="signal peptide" evidence="1">
    <location>
        <begin position="1"/>
        <end position="24"/>
    </location>
</feature>
<sequence>MRFFGASTVYALLVVILAISQVLAITDDANPCCDKFKYDAMRDVCYYNMENIKILKRKELCDSQLHGVFNKARKDCIKFPNQRPTA</sequence>
<dbReference type="WBParaSite" id="Pan_g3850.t1">
    <property type="protein sequence ID" value="Pan_g3850.t1"/>
    <property type="gene ID" value="Pan_g3850"/>
</dbReference>
<name>A0A7E4VW06_PANRE</name>
<keyword evidence="2" id="KW-1185">Reference proteome</keyword>
<protein>
    <submittedName>
        <fullName evidence="3">SCY domain-containing protein</fullName>
    </submittedName>
</protein>
<dbReference type="Proteomes" id="UP000492821">
    <property type="component" value="Unassembled WGS sequence"/>
</dbReference>
<evidence type="ECO:0000313" key="2">
    <source>
        <dbReference type="Proteomes" id="UP000492821"/>
    </source>
</evidence>
<proteinExistence type="predicted"/>
<keyword evidence="1" id="KW-0732">Signal</keyword>
<accession>A0A7E4VW06</accession>
<dbReference type="AlphaFoldDB" id="A0A7E4VW06"/>
<organism evidence="2 3">
    <name type="scientific">Panagrellus redivivus</name>
    <name type="common">Microworm</name>
    <dbReference type="NCBI Taxonomy" id="6233"/>
    <lineage>
        <taxon>Eukaryota</taxon>
        <taxon>Metazoa</taxon>
        <taxon>Ecdysozoa</taxon>
        <taxon>Nematoda</taxon>
        <taxon>Chromadorea</taxon>
        <taxon>Rhabditida</taxon>
        <taxon>Tylenchina</taxon>
        <taxon>Panagrolaimomorpha</taxon>
        <taxon>Panagrolaimoidea</taxon>
        <taxon>Panagrolaimidae</taxon>
        <taxon>Panagrellus</taxon>
    </lineage>
</organism>
<evidence type="ECO:0000256" key="1">
    <source>
        <dbReference type="SAM" id="SignalP"/>
    </source>
</evidence>
<reference evidence="3" key="2">
    <citation type="submission" date="2020-10" db="UniProtKB">
        <authorList>
            <consortium name="WormBaseParasite"/>
        </authorList>
    </citation>
    <scope>IDENTIFICATION</scope>
</reference>
<feature type="chain" id="PRO_5028935430" evidence="1">
    <location>
        <begin position="25"/>
        <end position="86"/>
    </location>
</feature>